<evidence type="ECO:0000256" key="1">
    <source>
        <dbReference type="ARBA" id="ARBA00001526"/>
    </source>
</evidence>
<comment type="caution">
    <text evidence="6">The sequence shown here is derived from an EMBL/GenBank/DDBJ whole genome shotgun (WGS) entry which is preliminary data.</text>
</comment>
<dbReference type="PANTHER" id="PTHR35333:SF3">
    <property type="entry name" value="BETA-LACTAMASE-TYPE TRANSPEPTIDASE FOLD CONTAINING PROTEIN"/>
    <property type="match status" value="1"/>
</dbReference>
<organism evidence="6 7">
    <name type="scientific">Granulicella mallensis</name>
    <dbReference type="NCBI Taxonomy" id="940614"/>
    <lineage>
        <taxon>Bacteria</taxon>
        <taxon>Pseudomonadati</taxon>
        <taxon>Acidobacteriota</taxon>
        <taxon>Terriglobia</taxon>
        <taxon>Terriglobales</taxon>
        <taxon>Acidobacteriaceae</taxon>
        <taxon>Granulicella</taxon>
    </lineage>
</organism>
<dbReference type="Gene3D" id="3.40.710.10">
    <property type="entry name" value="DD-peptidase/beta-lactamase superfamily"/>
    <property type="match status" value="1"/>
</dbReference>
<dbReference type="Pfam" id="PF13354">
    <property type="entry name" value="Beta-lactamase2"/>
    <property type="match status" value="1"/>
</dbReference>
<dbReference type="EC" id="3.5.2.6" evidence="3"/>
<dbReference type="GO" id="GO:0030655">
    <property type="term" value="P:beta-lactam antibiotic catabolic process"/>
    <property type="evidence" value="ECO:0007669"/>
    <property type="project" value="InterPro"/>
</dbReference>
<dbReference type="AlphaFoldDB" id="A0A7W8E9V8"/>
<comment type="similarity">
    <text evidence="2">Belongs to the class-A beta-lactamase family.</text>
</comment>
<gene>
    <name evidence="6" type="ORF">HDF15_002462</name>
</gene>
<feature type="chain" id="PRO_5031128314" description="beta-lactamase" evidence="4">
    <location>
        <begin position="19"/>
        <end position="293"/>
    </location>
</feature>
<dbReference type="GO" id="GO:0008800">
    <property type="term" value="F:beta-lactamase activity"/>
    <property type="evidence" value="ECO:0007669"/>
    <property type="project" value="UniProtKB-EC"/>
</dbReference>
<dbReference type="Proteomes" id="UP000584867">
    <property type="component" value="Unassembled WGS sequence"/>
</dbReference>
<evidence type="ECO:0000313" key="7">
    <source>
        <dbReference type="Proteomes" id="UP000584867"/>
    </source>
</evidence>
<evidence type="ECO:0000313" key="6">
    <source>
        <dbReference type="EMBL" id="MBB5064111.1"/>
    </source>
</evidence>
<protein>
    <recommendedName>
        <fullName evidence="3">beta-lactamase</fullName>
        <ecNumber evidence="3">3.5.2.6</ecNumber>
    </recommendedName>
</protein>
<dbReference type="PRINTS" id="PR00118">
    <property type="entry name" value="BLACTAMASEA"/>
</dbReference>
<evidence type="ECO:0000256" key="4">
    <source>
        <dbReference type="SAM" id="SignalP"/>
    </source>
</evidence>
<accession>A0A7W8E9V8</accession>
<proteinExistence type="inferred from homology"/>
<dbReference type="InterPro" id="IPR000871">
    <property type="entry name" value="Beta-lactam_class-A"/>
</dbReference>
<evidence type="ECO:0000259" key="5">
    <source>
        <dbReference type="Pfam" id="PF13354"/>
    </source>
</evidence>
<dbReference type="InterPro" id="IPR012338">
    <property type="entry name" value="Beta-lactam/transpept-like"/>
</dbReference>
<sequence>MRPLSLLALFTLATPLIAQTPLHQQLATIATDARGQVFVACSLPGIAIDCNLNPHGHPPMQSTFKLPLAVAVLQQVERGKLTLDQPIRFLPSDRYPGTYSPLQDAHPEANVDVPLHSLLQLSVGQSDNTASDILLRILGGPQIVQESMNKLGLPAIHVRDSERGLHDDFQAQYRNDAEPAAMVALLRMLADHSPLSAEHTVLLNRWMTESSTGPHRIKGLLPAGTLVAHKTGTSGEHNGFAPATNDLGLITLPNGQRLAVAIFVTDAHADEATRDAVIARIAKAIYDSALTTR</sequence>
<dbReference type="GO" id="GO:0046677">
    <property type="term" value="P:response to antibiotic"/>
    <property type="evidence" value="ECO:0007669"/>
    <property type="project" value="InterPro"/>
</dbReference>
<reference evidence="6 7" key="1">
    <citation type="submission" date="2020-08" db="EMBL/GenBank/DDBJ databases">
        <title>Genomic Encyclopedia of Type Strains, Phase IV (KMG-V): Genome sequencing to study the core and pangenomes of soil and plant-associated prokaryotes.</title>
        <authorList>
            <person name="Whitman W."/>
        </authorList>
    </citation>
    <scope>NUCLEOTIDE SEQUENCE [LARGE SCALE GENOMIC DNA]</scope>
    <source>
        <strain evidence="6 7">X5P3</strain>
    </source>
</reference>
<evidence type="ECO:0000256" key="2">
    <source>
        <dbReference type="ARBA" id="ARBA00009009"/>
    </source>
</evidence>
<keyword evidence="4" id="KW-0732">Signal</keyword>
<dbReference type="InterPro" id="IPR045155">
    <property type="entry name" value="Beta-lactam_cat"/>
</dbReference>
<keyword evidence="6" id="KW-0378">Hydrolase</keyword>
<dbReference type="PANTHER" id="PTHR35333">
    <property type="entry name" value="BETA-LACTAMASE"/>
    <property type="match status" value="1"/>
</dbReference>
<name>A0A7W8E9V8_9BACT</name>
<feature type="signal peptide" evidence="4">
    <location>
        <begin position="1"/>
        <end position="18"/>
    </location>
</feature>
<dbReference type="NCBIfam" id="NF033103">
    <property type="entry name" value="bla_class_A"/>
    <property type="match status" value="1"/>
</dbReference>
<feature type="domain" description="Beta-lactamase class A catalytic" evidence="5">
    <location>
        <begin position="52"/>
        <end position="264"/>
    </location>
</feature>
<comment type="catalytic activity">
    <reaction evidence="1">
        <text>a beta-lactam + H2O = a substituted beta-amino acid</text>
        <dbReference type="Rhea" id="RHEA:20401"/>
        <dbReference type="ChEBI" id="CHEBI:15377"/>
        <dbReference type="ChEBI" id="CHEBI:35627"/>
        <dbReference type="ChEBI" id="CHEBI:140347"/>
        <dbReference type="EC" id="3.5.2.6"/>
    </reaction>
</comment>
<dbReference type="RefSeq" id="WP_184255744.1">
    <property type="nucleotide sequence ID" value="NZ_JACHIO010000009.1"/>
</dbReference>
<dbReference type="EMBL" id="JACHIO010000009">
    <property type="protein sequence ID" value="MBB5064111.1"/>
    <property type="molecule type" value="Genomic_DNA"/>
</dbReference>
<evidence type="ECO:0000256" key="3">
    <source>
        <dbReference type="ARBA" id="ARBA00012865"/>
    </source>
</evidence>
<dbReference type="SUPFAM" id="SSF56601">
    <property type="entry name" value="beta-lactamase/transpeptidase-like"/>
    <property type="match status" value="1"/>
</dbReference>